<comment type="caution">
    <text evidence="7">The sequence shown here is derived from an EMBL/GenBank/DDBJ whole genome shotgun (WGS) entry which is preliminary data.</text>
</comment>
<feature type="binding site" evidence="5">
    <location>
        <position position="175"/>
    </location>
    <ligand>
        <name>substrate</name>
    </ligand>
</feature>
<accession>A0A2M9CH32</accession>
<dbReference type="InterPro" id="IPR028614">
    <property type="entry name" value="GDP_fucose/colitose_synth"/>
</dbReference>
<evidence type="ECO:0000313" key="8">
    <source>
        <dbReference type="Proteomes" id="UP000228758"/>
    </source>
</evidence>
<feature type="binding site" evidence="5">
    <location>
        <position position="197"/>
    </location>
    <ligand>
        <name>substrate</name>
    </ligand>
</feature>
<protein>
    <recommendedName>
        <fullName evidence="5">GDP-L-fucose synthase</fullName>
        <ecNumber evidence="5">1.1.1.271</ecNumber>
    </recommendedName>
    <alternativeName>
        <fullName evidence="5">GDP-4-keto-6-deoxy-D-mannose-3,5-epimerase-4-reductase</fullName>
    </alternativeName>
</protein>
<feature type="binding site" evidence="5">
    <location>
        <begin position="93"/>
        <end position="96"/>
    </location>
    <ligand>
        <name>NADP(+)</name>
        <dbReference type="ChEBI" id="CHEBI:58349"/>
    </ligand>
</feature>
<comment type="function">
    <text evidence="5">Catalyzes the two-step NADP-dependent conversion of GDP-4-dehydro-6-deoxy-D-mannose to GDP-fucose, involving an epimerase and a reductase reaction.</text>
</comment>
<feature type="binding site" evidence="5">
    <location>
        <position position="128"/>
    </location>
    <ligand>
        <name>NADP(+)</name>
        <dbReference type="ChEBI" id="CHEBI:58349"/>
    </ligand>
</feature>
<keyword evidence="3 5" id="KW-0560">Oxidoreductase</keyword>
<dbReference type="GO" id="GO:0042351">
    <property type="term" value="P:'de novo' GDP-L-fucose biosynthetic process"/>
    <property type="evidence" value="ECO:0007669"/>
    <property type="project" value="UniProtKB-UniRule"/>
</dbReference>
<dbReference type="PANTHER" id="PTHR43238:SF1">
    <property type="entry name" value="GDP-L-FUCOSE SYNTHASE"/>
    <property type="match status" value="1"/>
</dbReference>
<dbReference type="PANTHER" id="PTHR43238">
    <property type="entry name" value="GDP-L-FUCOSE SYNTHASE"/>
    <property type="match status" value="1"/>
</dbReference>
<feature type="binding site" evidence="5">
    <location>
        <position position="167"/>
    </location>
    <ligand>
        <name>NADP(+)</name>
        <dbReference type="ChEBI" id="CHEBI:58349"/>
    </ligand>
</feature>
<organism evidence="7 8">
    <name type="scientific">Diaminobutyricimonas aerilata</name>
    <dbReference type="NCBI Taxonomy" id="1162967"/>
    <lineage>
        <taxon>Bacteria</taxon>
        <taxon>Bacillati</taxon>
        <taxon>Actinomycetota</taxon>
        <taxon>Actinomycetes</taxon>
        <taxon>Micrococcales</taxon>
        <taxon>Microbacteriaceae</taxon>
        <taxon>Diaminobutyricimonas</taxon>
    </lineage>
</organism>
<evidence type="ECO:0000313" key="7">
    <source>
        <dbReference type="EMBL" id="PJJ71231.1"/>
    </source>
</evidence>
<feature type="site" description="Important for catalytic activity" evidence="5">
    <location>
        <position position="97"/>
    </location>
</feature>
<dbReference type="Pfam" id="PF01370">
    <property type="entry name" value="Epimerase"/>
    <property type="match status" value="1"/>
</dbReference>
<proteinExistence type="inferred from homology"/>
<feature type="binding site" evidence="5">
    <location>
        <position position="190"/>
    </location>
    <ligand>
        <name>substrate</name>
    </ligand>
</feature>
<dbReference type="GO" id="GO:0050577">
    <property type="term" value="F:GDP-L-fucose synthase activity"/>
    <property type="evidence" value="ECO:0007669"/>
    <property type="project" value="UniProtKB-UniRule"/>
</dbReference>
<keyword evidence="2 5" id="KW-0521">NADP</keyword>
<dbReference type="InterPro" id="IPR001509">
    <property type="entry name" value="Epimerase_deHydtase"/>
</dbReference>
<feature type="domain" description="NAD-dependent epimerase/dehydratase" evidence="6">
    <location>
        <begin position="18"/>
        <end position="225"/>
    </location>
</feature>
<comment type="pathway">
    <text evidence="5">Nucleotide-sugar biosynthesis; GDP-L-fucose biosynthesis via de novo pathway; GDP-L-fucose from GDP-alpha-D-mannose: step 2/2.</text>
</comment>
<dbReference type="GO" id="GO:0016853">
    <property type="term" value="F:isomerase activity"/>
    <property type="evidence" value="ECO:0007669"/>
    <property type="project" value="UniProtKB-KW"/>
</dbReference>
<dbReference type="Proteomes" id="UP000228758">
    <property type="component" value="Unassembled WGS sequence"/>
</dbReference>
<dbReference type="Gene3D" id="3.90.25.10">
    <property type="entry name" value="UDP-galactose 4-epimerase, domain 1"/>
    <property type="match status" value="1"/>
</dbReference>
<name>A0A2M9CH32_9MICO</name>
<evidence type="ECO:0000256" key="3">
    <source>
        <dbReference type="ARBA" id="ARBA00023002"/>
    </source>
</evidence>
<dbReference type="HAMAP" id="MF_00956">
    <property type="entry name" value="GDP_fucose_synth"/>
    <property type="match status" value="1"/>
</dbReference>
<dbReference type="EC" id="1.1.1.271" evidence="5"/>
<dbReference type="SUPFAM" id="SSF51735">
    <property type="entry name" value="NAD(P)-binding Rossmann-fold domains"/>
    <property type="match status" value="1"/>
</dbReference>
<feature type="binding site" evidence="5">
    <location>
        <begin position="151"/>
        <end position="154"/>
    </location>
    <ligand>
        <name>NADP(+)</name>
        <dbReference type="ChEBI" id="CHEBI:58349"/>
    </ligand>
</feature>
<dbReference type="InterPro" id="IPR036291">
    <property type="entry name" value="NAD(P)-bd_dom_sf"/>
</dbReference>
<dbReference type="Gene3D" id="3.40.50.720">
    <property type="entry name" value="NAD(P)-binding Rossmann-like Domain"/>
    <property type="match status" value="1"/>
</dbReference>
<keyword evidence="8" id="KW-1185">Reference proteome</keyword>
<comment type="catalytic activity">
    <reaction evidence="5">
        <text>GDP-beta-L-fucose + NADP(+) = GDP-4-dehydro-alpha-D-rhamnose + NADPH + H(+)</text>
        <dbReference type="Rhea" id="RHEA:18885"/>
        <dbReference type="ChEBI" id="CHEBI:15378"/>
        <dbReference type="ChEBI" id="CHEBI:57273"/>
        <dbReference type="ChEBI" id="CHEBI:57783"/>
        <dbReference type="ChEBI" id="CHEBI:57964"/>
        <dbReference type="ChEBI" id="CHEBI:58349"/>
        <dbReference type="EC" id="1.1.1.271"/>
    </reaction>
</comment>
<comment type="caution">
    <text evidence="5">Lacks conserved residue(s) required for the propagation of feature annotation.</text>
</comment>
<reference evidence="7 8" key="1">
    <citation type="submission" date="2017-11" db="EMBL/GenBank/DDBJ databases">
        <title>Genomic Encyclopedia of Archaeal and Bacterial Type Strains, Phase II (KMG-II): From Individual Species to Whole Genera.</title>
        <authorList>
            <person name="Goeker M."/>
        </authorList>
    </citation>
    <scope>NUCLEOTIDE SEQUENCE [LARGE SCALE GENOMIC DNA]</scope>
    <source>
        <strain evidence="7 8">DSM 27393</strain>
    </source>
</reference>
<evidence type="ECO:0000256" key="2">
    <source>
        <dbReference type="ARBA" id="ARBA00022857"/>
    </source>
</evidence>
<dbReference type="AlphaFoldDB" id="A0A2M9CH32"/>
<sequence length="306" mass="33188">MLSSAIARAWQTERPGDKIIRLTREDADLTNAADARRALANAQPDLLIHAAAKVGGIAANVADPAGFLMDNLLIDTSVLRAATDLGVRDLVYVGSSCMYPKDYRQPLVETDILAAPLEPTNEGYAIAKIAAAKYCEYASQQFGLNYRVIVPSNLYGPGDDYATGRSHLVAAAIAKTHAAKIAGAGSVEVWGDGTARREFTFVDDVARWLATATGDMAEWPAMLNVGAGRDHTVLEIHQIAARVTGWEGEFELQPERPAGMRQKLMDSGEAKKRGWRPTTSLENGMRIAYEAFLAREAEQQQEGTRV</sequence>
<dbReference type="UniPathway" id="UPA00128">
    <property type="reaction ID" value="UER00191"/>
</dbReference>
<keyword evidence="5" id="KW-0511">Multifunctional enzyme</keyword>
<feature type="active site" description="Proton donor/acceptor" evidence="5">
    <location>
        <position position="124"/>
    </location>
</feature>
<evidence type="ECO:0000256" key="5">
    <source>
        <dbReference type="HAMAP-Rule" id="MF_00956"/>
    </source>
</evidence>
<gene>
    <name evidence="5" type="primary">fcl</name>
    <name evidence="7" type="ORF">CLV46_0773</name>
</gene>
<dbReference type="GO" id="GO:0070401">
    <property type="term" value="F:NADP+ binding"/>
    <property type="evidence" value="ECO:0007669"/>
    <property type="project" value="UniProtKB-UniRule"/>
</dbReference>
<evidence type="ECO:0000259" key="6">
    <source>
        <dbReference type="Pfam" id="PF01370"/>
    </source>
</evidence>
<keyword evidence="4 5" id="KW-0413">Isomerase</keyword>
<dbReference type="OrthoDB" id="9811425at2"/>
<dbReference type="EMBL" id="PGFF01000001">
    <property type="protein sequence ID" value="PJJ71231.1"/>
    <property type="molecule type" value="Genomic_DNA"/>
</dbReference>
<comment type="similarity">
    <text evidence="1 5">Belongs to the NAD(P)-dependent epimerase/dehydratase family. Fucose synthase subfamily.</text>
</comment>
<evidence type="ECO:0000256" key="4">
    <source>
        <dbReference type="ARBA" id="ARBA00023235"/>
    </source>
</evidence>
<evidence type="ECO:0000256" key="1">
    <source>
        <dbReference type="ARBA" id="ARBA00005959"/>
    </source>
</evidence>
<feature type="site" description="Important for catalytic activity" evidence="5">
    <location>
        <position position="95"/>
    </location>
</feature>